<dbReference type="PROSITE" id="PS51257">
    <property type="entry name" value="PROKAR_LIPOPROTEIN"/>
    <property type="match status" value="1"/>
</dbReference>
<protein>
    <submittedName>
        <fullName evidence="4">DUF4352 domain-containing protein</fullName>
    </submittedName>
</protein>
<dbReference type="Gene3D" id="2.60.40.1240">
    <property type="match status" value="1"/>
</dbReference>
<dbReference type="KEGG" id="fit:Fi14EGH31_12170"/>
<keyword evidence="5" id="KW-1185">Reference proteome</keyword>
<dbReference type="Proteomes" id="UP000240974">
    <property type="component" value="Unassembled WGS sequence"/>
</dbReference>
<name>A0A2T3G5J9_9FIRM</name>
<gene>
    <name evidence="4" type="ORF">C7U54_03365</name>
    <name evidence="3" type="ORF">Fi14EGH31_12170</name>
</gene>
<feature type="chain" id="PRO_5044580522" evidence="2">
    <location>
        <begin position="22"/>
        <end position="171"/>
    </location>
</feature>
<evidence type="ECO:0000313" key="5">
    <source>
        <dbReference type="Proteomes" id="UP000240974"/>
    </source>
</evidence>
<dbReference type="AlphaFoldDB" id="A0A2T3G5J9"/>
<accession>A0A2T3G5J9</accession>
<reference evidence="6" key="3">
    <citation type="submission" date="2020-09" db="EMBL/GenBank/DDBJ databases">
        <title>Complete genome sequencing of Faecalibacillus intestinalis strain 14EGH31.</title>
        <authorList>
            <person name="Sakamoto M."/>
            <person name="Murakami T."/>
            <person name="Mori H."/>
        </authorList>
    </citation>
    <scope>NUCLEOTIDE SEQUENCE [LARGE SCALE GENOMIC DNA]</scope>
    <source>
        <strain evidence="6">14EGH31</strain>
    </source>
</reference>
<reference evidence="3" key="2">
    <citation type="journal article" date="2020" name="Microbiol. Resour. Announc.">
        <title>Complete Genome Sequence of Faecalibacillus intestinalis JCM 34082, Isolated from Feces from a Healthy Japanese Female.</title>
        <authorList>
            <person name="Sakamoto M."/>
            <person name="Ikeyama N."/>
            <person name="Toyoda A."/>
            <person name="Murakami T."/>
            <person name="Mori H."/>
            <person name="Ohkuma M."/>
        </authorList>
    </citation>
    <scope>NUCLEOTIDE SEQUENCE</scope>
    <source>
        <strain evidence="3">14EGH31</strain>
    </source>
</reference>
<evidence type="ECO:0000256" key="1">
    <source>
        <dbReference type="ARBA" id="ARBA00022729"/>
    </source>
</evidence>
<dbReference type="EMBL" id="AP024085">
    <property type="protein sequence ID" value="BCL57505.1"/>
    <property type="molecule type" value="Genomic_DNA"/>
</dbReference>
<dbReference type="Proteomes" id="UP000593842">
    <property type="component" value="Chromosome"/>
</dbReference>
<dbReference type="EMBL" id="PYLQ01000003">
    <property type="protein sequence ID" value="PST42711.1"/>
    <property type="molecule type" value="Genomic_DNA"/>
</dbReference>
<evidence type="ECO:0000256" key="2">
    <source>
        <dbReference type="SAM" id="SignalP"/>
    </source>
</evidence>
<evidence type="ECO:0000313" key="3">
    <source>
        <dbReference type="EMBL" id="BCL57505.1"/>
    </source>
</evidence>
<proteinExistence type="predicted"/>
<dbReference type="RefSeq" id="WP_022001108.1">
    <property type="nucleotide sequence ID" value="NZ_AP024085.1"/>
</dbReference>
<evidence type="ECO:0000313" key="4">
    <source>
        <dbReference type="EMBL" id="PST42711.1"/>
    </source>
</evidence>
<evidence type="ECO:0000313" key="6">
    <source>
        <dbReference type="Proteomes" id="UP000593842"/>
    </source>
</evidence>
<keyword evidence="1 2" id="KW-0732">Signal</keyword>
<feature type="signal peptide" evidence="2">
    <location>
        <begin position="1"/>
        <end position="21"/>
    </location>
</feature>
<dbReference type="InterPro" id="IPR029050">
    <property type="entry name" value="Immunoprotect_excell_Ig-like"/>
</dbReference>
<reference evidence="4 5" key="1">
    <citation type="journal article" date="2019" name="Int. J. Syst. Evol. Microbiol.">
        <title>Faecalibacillus intestinalis gen. nov., sp. nov. and Faecalibacillus faecis sp. nov., isolated from human faeces.</title>
        <authorList>
            <person name="Seo B."/>
            <person name="Jeon K."/>
            <person name="Baek I."/>
            <person name="Lee Y.M."/>
            <person name="Baek K."/>
            <person name="Ko G."/>
        </authorList>
    </citation>
    <scope>NUCLEOTIDE SEQUENCE [LARGE SCALE GENOMIC DNA]</scope>
    <source>
        <strain evidence="4 5">SNUG30099</strain>
    </source>
</reference>
<sequence>MKKIIKIVLVLFVTLTLGACGSSEEKDTNKPTKTEEKKEEKIYTIGETVTYTKNSKDLIHFTVDSVRNTDDRNEFADSQPEQVIIIHYSYENIANEDDIYFSSINFKVIDEGGNVCETYPASINTYPQTAPIGTKSEGEEAYGLKQQSSKIKLIVELDYSGTKATYELPIQ</sequence>
<organism evidence="4 5">
    <name type="scientific">Faecalibacillus intestinalis</name>
    <dbReference type="NCBI Taxonomy" id="1982626"/>
    <lineage>
        <taxon>Bacteria</taxon>
        <taxon>Bacillati</taxon>
        <taxon>Bacillota</taxon>
        <taxon>Erysipelotrichia</taxon>
        <taxon>Erysipelotrichales</taxon>
        <taxon>Coprobacillaceae</taxon>
        <taxon>Faecalibacillus</taxon>
    </lineage>
</organism>
<dbReference type="GeneID" id="70579651"/>